<dbReference type="OrthoDB" id="3233083at2"/>
<gene>
    <name evidence="2" type="ORF">DMP07_04380</name>
</gene>
<organism evidence="2 3">
    <name type="scientific">Slackia faecicanis</name>
    <dbReference type="NCBI Taxonomy" id="255723"/>
    <lineage>
        <taxon>Bacteria</taxon>
        <taxon>Bacillati</taxon>
        <taxon>Actinomycetota</taxon>
        <taxon>Coriobacteriia</taxon>
        <taxon>Eggerthellales</taxon>
        <taxon>Eggerthellaceae</taxon>
        <taxon>Slackia</taxon>
    </lineage>
</organism>
<dbReference type="RefSeq" id="WP_123197919.1">
    <property type="nucleotide sequence ID" value="NZ_QICB01000002.1"/>
</dbReference>
<name>A0A3N0AHA0_9ACTN</name>
<feature type="compositionally biased region" description="Basic and acidic residues" evidence="1">
    <location>
        <begin position="1"/>
        <end position="11"/>
    </location>
</feature>
<proteinExistence type="predicted"/>
<dbReference type="Proteomes" id="UP000267368">
    <property type="component" value="Unassembled WGS sequence"/>
</dbReference>
<reference evidence="3" key="1">
    <citation type="submission" date="2018-05" db="EMBL/GenBank/DDBJ databases">
        <title>Genome Sequencing of selected type strains of the family Eggerthellaceae.</title>
        <authorList>
            <person name="Danylec N."/>
            <person name="Stoll D.A."/>
            <person name="Doetsch A."/>
            <person name="Huch M."/>
        </authorList>
    </citation>
    <scope>NUCLEOTIDE SEQUENCE [LARGE SCALE GENOMIC DNA]</scope>
    <source>
        <strain evidence="3">DSM 17537</strain>
    </source>
</reference>
<dbReference type="EMBL" id="QICB01000002">
    <property type="protein sequence ID" value="RNL20820.1"/>
    <property type="molecule type" value="Genomic_DNA"/>
</dbReference>
<evidence type="ECO:0000313" key="2">
    <source>
        <dbReference type="EMBL" id="RNL20820.1"/>
    </source>
</evidence>
<keyword evidence="3" id="KW-1185">Reference proteome</keyword>
<accession>A0A3N0AHA0</accession>
<feature type="region of interest" description="Disordered" evidence="1">
    <location>
        <begin position="1"/>
        <end position="20"/>
    </location>
</feature>
<evidence type="ECO:0000256" key="1">
    <source>
        <dbReference type="SAM" id="MobiDB-lite"/>
    </source>
</evidence>
<evidence type="ECO:0000313" key="3">
    <source>
        <dbReference type="Proteomes" id="UP000267368"/>
    </source>
</evidence>
<sequence>MAQRLQKRDKPTLPGNTDWPPETVEWFNAWRGDRCTDRWDAKQWQYMMDTAIVHALVYGSADYGSLPELHRRLAFMGLRFEDD</sequence>
<dbReference type="AlphaFoldDB" id="A0A3N0AHA0"/>
<protein>
    <submittedName>
        <fullName evidence="2">Uncharacterized protein</fullName>
    </submittedName>
</protein>
<comment type="caution">
    <text evidence="2">The sequence shown here is derived from an EMBL/GenBank/DDBJ whole genome shotgun (WGS) entry which is preliminary data.</text>
</comment>